<keyword evidence="1" id="KW-0812">Transmembrane</keyword>
<name>A0A7W1WUX5_9BACL</name>
<protein>
    <submittedName>
        <fullName evidence="2">Uncharacterized protein</fullName>
    </submittedName>
</protein>
<keyword evidence="1" id="KW-1133">Transmembrane helix</keyword>
<organism evidence="2 3">
    <name type="scientific">Paenactinomyces guangxiensis</name>
    <dbReference type="NCBI Taxonomy" id="1490290"/>
    <lineage>
        <taxon>Bacteria</taxon>
        <taxon>Bacillati</taxon>
        <taxon>Bacillota</taxon>
        <taxon>Bacilli</taxon>
        <taxon>Bacillales</taxon>
        <taxon>Thermoactinomycetaceae</taxon>
        <taxon>Paenactinomyces</taxon>
    </lineage>
</organism>
<accession>A0A7W1WUX5</accession>
<comment type="caution">
    <text evidence="2">The sequence shown here is derived from an EMBL/GenBank/DDBJ whole genome shotgun (WGS) entry which is preliminary data.</text>
</comment>
<dbReference type="PROSITE" id="PS51257">
    <property type="entry name" value="PROKAR_LIPOPROTEIN"/>
    <property type="match status" value="1"/>
</dbReference>
<evidence type="ECO:0000256" key="1">
    <source>
        <dbReference type="SAM" id="Phobius"/>
    </source>
</evidence>
<evidence type="ECO:0000313" key="3">
    <source>
        <dbReference type="Proteomes" id="UP000535491"/>
    </source>
</evidence>
<evidence type="ECO:0000313" key="2">
    <source>
        <dbReference type="EMBL" id="MBA4496407.1"/>
    </source>
</evidence>
<gene>
    <name evidence="2" type="ORF">H1191_19265</name>
</gene>
<sequence length="250" mass="29326">MAVISRKYGVWFGLMVMMLVILLSGCSFLLQKDLSKMTPEEEKKVKEASVNYIKTTYGKGYVVEEVRKDHVFGETYFINGYIEDGKKTPVALFWTPPDPFQDTYVDRLWTNELRPQIKELVKKTMDLRKMEHFTYGYRDGVERKYKGDIPSVFDILKKGEKDFSLNVTFEIYQHGGQEKEDITNFLHELKKMNFNKVTVTIFVYNDQLKSAPKSEDSGKYLLRRYNISGDIQTLDLKDLDKYKTEIKHSK</sequence>
<keyword evidence="1" id="KW-0472">Membrane</keyword>
<dbReference type="RefSeq" id="WP_181754805.1">
    <property type="nucleotide sequence ID" value="NZ_JACEIQ010000033.1"/>
</dbReference>
<feature type="transmembrane region" description="Helical" evidence="1">
    <location>
        <begin position="12"/>
        <end position="30"/>
    </location>
</feature>
<dbReference type="Proteomes" id="UP000535491">
    <property type="component" value="Unassembled WGS sequence"/>
</dbReference>
<dbReference type="EMBL" id="JACEIQ010000033">
    <property type="protein sequence ID" value="MBA4496407.1"/>
    <property type="molecule type" value="Genomic_DNA"/>
</dbReference>
<keyword evidence="3" id="KW-1185">Reference proteome</keyword>
<proteinExistence type="predicted"/>
<reference evidence="2 3" key="1">
    <citation type="submission" date="2020-07" db="EMBL/GenBank/DDBJ databases">
        <authorList>
            <person name="Feng H."/>
        </authorList>
    </citation>
    <scope>NUCLEOTIDE SEQUENCE [LARGE SCALE GENOMIC DNA]</scope>
    <source>
        <strain evidence="3">s-10</strain>
    </source>
</reference>
<dbReference type="AlphaFoldDB" id="A0A7W1WUX5"/>